<protein>
    <submittedName>
        <fullName evidence="2">Uncharacterized protein</fullName>
    </submittedName>
</protein>
<feature type="region of interest" description="Disordered" evidence="1">
    <location>
        <begin position="26"/>
        <end position="68"/>
    </location>
</feature>
<dbReference type="Proteomes" id="UP000289546">
    <property type="component" value="Unassembled WGS sequence"/>
</dbReference>
<evidence type="ECO:0000313" key="2">
    <source>
        <dbReference type="EMBL" id="RXH37348.1"/>
    </source>
</evidence>
<evidence type="ECO:0000313" key="3">
    <source>
        <dbReference type="Proteomes" id="UP000289546"/>
    </source>
</evidence>
<organism evidence="2 3">
    <name type="scientific">Bradyrhizobium nanningense</name>
    <dbReference type="NCBI Taxonomy" id="1325118"/>
    <lineage>
        <taxon>Bacteria</taxon>
        <taxon>Pseudomonadati</taxon>
        <taxon>Pseudomonadota</taxon>
        <taxon>Alphaproteobacteria</taxon>
        <taxon>Hyphomicrobiales</taxon>
        <taxon>Nitrobacteraceae</taxon>
        <taxon>Bradyrhizobium</taxon>
    </lineage>
</organism>
<keyword evidence="3" id="KW-1185">Reference proteome</keyword>
<name>A0A4Q0SGP6_9BRAD</name>
<dbReference type="EMBL" id="LBJQ01000009">
    <property type="protein sequence ID" value="RXH37348.1"/>
    <property type="molecule type" value="Genomic_DNA"/>
</dbReference>
<sequence>MNDFRLSAFSWKGREVMTDEVRLPRKLSEEPEASKPVRPSHQKVMEQVERWANSPELQPPRTEDAKTI</sequence>
<evidence type="ECO:0000256" key="1">
    <source>
        <dbReference type="SAM" id="MobiDB-lite"/>
    </source>
</evidence>
<gene>
    <name evidence="2" type="ORF">XH99_04250</name>
</gene>
<feature type="compositionally biased region" description="Basic and acidic residues" evidence="1">
    <location>
        <begin position="26"/>
        <end position="35"/>
    </location>
</feature>
<comment type="caution">
    <text evidence="2">The sequence shown here is derived from an EMBL/GenBank/DDBJ whole genome shotgun (WGS) entry which is preliminary data.</text>
</comment>
<reference evidence="2 3" key="1">
    <citation type="submission" date="2015-04" db="EMBL/GenBank/DDBJ databases">
        <title>Comparative genomics of rhizobia nodulating Arachis hypogaea in China.</title>
        <authorList>
            <person name="Li Y."/>
        </authorList>
    </citation>
    <scope>NUCLEOTIDE SEQUENCE [LARGE SCALE GENOMIC DNA]</scope>
    <source>
        <strain evidence="2 3">CCBAU 51757</strain>
    </source>
</reference>
<proteinExistence type="predicted"/>
<accession>A0A4Q0SGP6</accession>
<dbReference type="AlphaFoldDB" id="A0A4Q0SGP6"/>